<dbReference type="OrthoDB" id="15082at2759"/>
<dbReference type="Pfam" id="PF10255">
    <property type="entry name" value="Paf67"/>
    <property type="match status" value="1"/>
</dbReference>
<proteinExistence type="predicted"/>
<keyword evidence="3" id="KW-0648">Protein biosynthesis</keyword>
<accession>A0A9W7FVI6</accession>
<evidence type="ECO:0000256" key="2">
    <source>
        <dbReference type="ARBA" id="ARBA00022540"/>
    </source>
</evidence>
<evidence type="ECO:0000313" key="5">
    <source>
        <dbReference type="Proteomes" id="UP001165065"/>
    </source>
</evidence>
<keyword evidence="2" id="KW-0396">Initiation factor</keyword>
<evidence type="ECO:0000313" key="4">
    <source>
        <dbReference type="EMBL" id="GMI19796.1"/>
    </source>
</evidence>
<organism evidence="4 5">
    <name type="scientific">Triparma columacea</name>
    <dbReference type="NCBI Taxonomy" id="722753"/>
    <lineage>
        <taxon>Eukaryota</taxon>
        <taxon>Sar</taxon>
        <taxon>Stramenopiles</taxon>
        <taxon>Ochrophyta</taxon>
        <taxon>Bolidophyceae</taxon>
        <taxon>Parmales</taxon>
        <taxon>Triparmaceae</taxon>
        <taxon>Triparma</taxon>
    </lineage>
</organism>
<sequence>MSELAASSLPQEVADFIFDLHDACRRSQRIDEMKDLYSGSFVKLSNKFYSSSPWPPAEAVASECESDPLFLAFYSELVLRHTFTSLRPTLSDKISSWSTYVALFEAVLTSDPKSSEEGTFMILPEWAFEVCHEFVYQFQGFCQYRHSVACKGETTSPQSILLRDNQDVWDLPTVMRLLTGVINLSKLQSDPTGQSSPSQMHRVLGYFGALSLSRLSCLLGDFTSSLTAVSFISLTDKNSLHAGLFAAQLSLSYHLGVSYMAVGRTRDAARTLSSMCNAIGRGFKTGYLLKGTKGQEQFGKLEMKMVALVTVLVGMGGGGVKVDDDVVKTIQERFGDKLSKIEEGEEGFEELYTFGCPKFVSPGVPKFTEDEKGTNKSADFYKKQVKMAVARAERARGLGKTRSTLKLYSNVGVDKVEKLVGGGGGGLKDILSLKLKGLQVEETRKFDNRDGSGDASVDQGKVPVMGTGDIGFHIVGDEVKVEKGKRKAKTDVYFVSNIQGDSFARRDVNRIQVGK</sequence>
<dbReference type="PANTHER" id="PTHR13242">
    <property type="entry name" value="EUKARYOTIC TRANSLATION INITIATION FACTOR 3"/>
    <property type="match status" value="1"/>
</dbReference>
<name>A0A9W7FVI6_9STRA</name>
<reference evidence="5" key="1">
    <citation type="journal article" date="2023" name="Commun. Biol.">
        <title>Genome analysis of Parmales, the sister group of diatoms, reveals the evolutionary specialization of diatoms from phago-mixotrophs to photoautotrophs.</title>
        <authorList>
            <person name="Ban H."/>
            <person name="Sato S."/>
            <person name="Yoshikawa S."/>
            <person name="Yamada K."/>
            <person name="Nakamura Y."/>
            <person name="Ichinomiya M."/>
            <person name="Sato N."/>
            <person name="Blanc-Mathieu R."/>
            <person name="Endo H."/>
            <person name="Kuwata A."/>
            <person name="Ogata H."/>
        </authorList>
    </citation>
    <scope>NUCLEOTIDE SEQUENCE [LARGE SCALE GENOMIC DNA]</scope>
</reference>
<evidence type="ECO:0000256" key="3">
    <source>
        <dbReference type="ARBA" id="ARBA00022917"/>
    </source>
</evidence>
<evidence type="ECO:0008006" key="6">
    <source>
        <dbReference type="Google" id="ProtNLM"/>
    </source>
</evidence>
<keyword evidence="5" id="KW-1185">Reference proteome</keyword>
<dbReference type="PANTHER" id="PTHR13242:SF0">
    <property type="entry name" value="EUKARYOTIC TRANSLATION INITIATION FACTOR 3 SUBUNIT L"/>
    <property type="match status" value="1"/>
</dbReference>
<keyword evidence="1" id="KW-0963">Cytoplasm</keyword>
<dbReference type="EMBL" id="BRYA01000500">
    <property type="protein sequence ID" value="GMI19796.1"/>
    <property type="molecule type" value="Genomic_DNA"/>
</dbReference>
<comment type="caution">
    <text evidence="4">The sequence shown here is derived from an EMBL/GenBank/DDBJ whole genome shotgun (WGS) entry which is preliminary data.</text>
</comment>
<evidence type="ECO:0000256" key="1">
    <source>
        <dbReference type="ARBA" id="ARBA00022490"/>
    </source>
</evidence>
<dbReference type="GO" id="GO:0003743">
    <property type="term" value="F:translation initiation factor activity"/>
    <property type="evidence" value="ECO:0007669"/>
    <property type="project" value="UniProtKB-KW"/>
</dbReference>
<protein>
    <recommendedName>
        <fullName evidence="6">Eukaryotic translation initiation factor 3 subunit L</fullName>
    </recommendedName>
</protein>
<gene>
    <name evidence="4" type="ORF">TrCOL_g2259</name>
</gene>
<dbReference type="Proteomes" id="UP001165065">
    <property type="component" value="Unassembled WGS sequence"/>
</dbReference>
<dbReference type="InterPro" id="IPR019382">
    <property type="entry name" value="eIF3l"/>
</dbReference>
<dbReference type="GO" id="GO:0005852">
    <property type="term" value="C:eukaryotic translation initiation factor 3 complex"/>
    <property type="evidence" value="ECO:0007669"/>
    <property type="project" value="InterPro"/>
</dbReference>
<dbReference type="AlphaFoldDB" id="A0A9W7FVI6"/>